<comment type="caution">
    <text evidence="2">The sequence shown here is derived from an EMBL/GenBank/DDBJ whole genome shotgun (WGS) entry which is preliminary data.</text>
</comment>
<name>A0AAJ0UEG9_HALSE</name>
<reference evidence="2" key="2">
    <citation type="journal article" date="2020" name="Microorganisms">
        <title>Osmotic Adaptation and Compatible Solute Biosynthesis of Phototrophic Bacteria as Revealed from Genome Analyses.</title>
        <authorList>
            <person name="Imhoff J.F."/>
            <person name="Rahn T."/>
            <person name="Kunzel S."/>
            <person name="Keller A."/>
            <person name="Neulinger S.C."/>
        </authorList>
    </citation>
    <scope>NUCLEOTIDE SEQUENCE</scope>
    <source>
        <strain evidence="2">DSM 4395</strain>
    </source>
</reference>
<reference evidence="2" key="1">
    <citation type="submission" date="2017-05" db="EMBL/GenBank/DDBJ databases">
        <authorList>
            <person name="Imhoff J.F."/>
            <person name="Rahn T."/>
            <person name="Kuenzel S."/>
            <person name="Neulinger S.C."/>
        </authorList>
    </citation>
    <scope>NUCLEOTIDE SEQUENCE</scope>
    <source>
        <strain evidence="2">DSM 4395</strain>
    </source>
</reference>
<accession>A0AAJ0UEG9</accession>
<dbReference type="RefSeq" id="WP_201243793.1">
    <property type="nucleotide sequence ID" value="NZ_NHSF01000015.1"/>
</dbReference>
<dbReference type="EMBL" id="NHSF01000015">
    <property type="protein sequence ID" value="MBK5929435.1"/>
    <property type="molecule type" value="Genomic_DNA"/>
</dbReference>
<dbReference type="Proteomes" id="UP001296967">
    <property type="component" value="Unassembled WGS sequence"/>
</dbReference>
<protein>
    <submittedName>
        <fullName evidence="2">Uncharacterized protein</fullName>
    </submittedName>
</protein>
<keyword evidence="1" id="KW-0175">Coiled coil</keyword>
<proteinExistence type="predicted"/>
<sequence length="72" mass="8681">MPYFVYKITPNMRLTHIETQERYQDARAIVRNLRAERDEADDADYRMIFAKHQLEAERLLSRPKDNRVIGED</sequence>
<organism evidence="2 3">
    <name type="scientific">Halochromatium salexigens</name>
    <name type="common">Chromatium salexigens</name>
    <dbReference type="NCBI Taxonomy" id="49447"/>
    <lineage>
        <taxon>Bacteria</taxon>
        <taxon>Pseudomonadati</taxon>
        <taxon>Pseudomonadota</taxon>
        <taxon>Gammaproteobacteria</taxon>
        <taxon>Chromatiales</taxon>
        <taxon>Chromatiaceae</taxon>
        <taxon>Halochromatium</taxon>
    </lineage>
</organism>
<keyword evidence="3" id="KW-1185">Reference proteome</keyword>
<evidence type="ECO:0000313" key="3">
    <source>
        <dbReference type="Proteomes" id="UP001296967"/>
    </source>
</evidence>
<gene>
    <name evidence="2" type="ORF">CCR82_02515</name>
</gene>
<evidence type="ECO:0000256" key="1">
    <source>
        <dbReference type="SAM" id="Coils"/>
    </source>
</evidence>
<dbReference type="AlphaFoldDB" id="A0AAJ0UEG9"/>
<feature type="coiled-coil region" evidence="1">
    <location>
        <begin position="16"/>
        <end position="43"/>
    </location>
</feature>
<evidence type="ECO:0000313" key="2">
    <source>
        <dbReference type="EMBL" id="MBK5929435.1"/>
    </source>
</evidence>